<organism evidence="1 2">
    <name type="scientific">Methylocapsa palsarum</name>
    <dbReference type="NCBI Taxonomy" id="1612308"/>
    <lineage>
        <taxon>Bacteria</taxon>
        <taxon>Pseudomonadati</taxon>
        <taxon>Pseudomonadota</taxon>
        <taxon>Alphaproteobacteria</taxon>
        <taxon>Hyphomicrobiales</taxon>
        <taxon>Beijerinckiaceae</taxon>
        <taxon>Methylocapsa</taxon>
    </lineage>
</organism>
<dbReference type="RefSeq" id="WP_175492678.1">
    <property type="nucleotide sequence ID" value="NZ_FOSN01000023.1"/>
</dbReference>
<evidence type="ECO:0000313" key="2">
    <source>
        <dbReference type="Proteomes" id="UP000198755"/>
    </source>
</evidence>
<accession>A0A1I4CIA3</accession>
<proteinExistence type="predicted"/>
<dbReference type="Proteomes" id="UP000198755">
    <property type="component" value="Unassembled WGS sequence"/>
</dbReference>
<dbReference type="AlphaFoldDB" id="A0A1I4CIA3"/>
<name>A0A1I4CIA3_9HYPH</name>
<reference evidence="1 2" key="1">
    <citation type="submission" date="2016-10" db="EMBL/GenBank/DDBJ databases">
        <authorList>
            <person name="de Groot N.N."/>
        </authorList>
    </citation>
    <scope>NUCLEOTIDE SEQUENCE [LARGE SCALE GENOMIC DNA]</scope>
    <source>
        <strain evidence="1 2">NE2</strain>
    </source>
</reference>
<sequence>MAFKRSAKTASAKGSKTSRAALTIEAARLLCPNEMVAEKVAAAFALPLPDFQGIRETHESVLRQAWNAFDESLNERATMMHFQRITGALVSSALGAGRFYSQKVTEAKDATARLANEHRDEDRDAPVGFDSKADRTRQFAAEMALQAYALLAAAEGALTAYKEITGEDWKAYEAQAEGPATVERRSAAAELSAFQS</sequence>
<evidence type="ECO:0000313" key="1">
    <source>
        <dbReference type="EMBL" id="SFK80968.1"/>
    </source>
</evidence>
<dbReference type="EMBL" id="FOSN01000023">
    <property type="protein sequence ID" value="SFK80968.1"/>
    <property type="molecule type" value="Genomic_DNA"/>
</dbReference>
<protein>
    <submittedName>
        <fullName evidence="1">Uncharacterized protein</fullName>
    </submittedName>
</protein>
<keyword evidence="2" id="KW-1185">Reference proteome</keyword>
<gene>
    <name evidence="1" type="ORF">SAMN05444581_12315</name>
</gene>